<keyword evidence="2" id="KW-1185">Reference proteome</keyword>
<reference evidence="2" key="1">
    <citation type="submission" date="2011-07" db="EMBL/GenBank/DDBJ databases">
        <authorList>
            <consortium name="Caenorhabditis brenneri Sequencing and Analysis Consortium"/>
            <person name="Wilson R.K."/>
        </authorList>
    </citation>
    <scope>NUCLEOTIDE SEQUENCE [LARGE SCALE GENOMIC DNA]</scope>
    <source>
        <strain evidence="2">PB2801</strain>
    </source>
</reference>
<dbReference type="EMBL" id="GL380042">
    <property type="protein sequence ID" value="EGT43944.1"/>
    <property type="molecule type" value="Genomic_DNA"/>
</dbReference>
<dbReference type="AlphaFoldDB" id="G0P3E8"/>
<dbReference type="InParanoid" id="G0P3E8"/>
<name>G0P3E8_CAEBE</name>
<sequence>MKNEDQDIVDQESEADLKKMAKKYEEDEAKKPKIVLKETEKSWGFKKTTSTSKKAPVVFKPFDDYEDLMIHSKANGWLLAYDIQEKSLRLMSSKWMYLQPQKMTDLDVHLSVSKLLSNLKVVETED</sequence>
<evidence type="ECO:0000313" key="2">
    <source>
        <dbReference type="Proteomes" id="UP000008068"/>
    </source>
</evidence>
<protein>
    <submittedName>
        <fullName evidence="1">Uncharacterized protein</fullName>
    </submittedName>
</protein>
<gene>
    <name evidence="1" type="ORF">CAEBREN_31639</name>
</gene>
<accession>G0P3E8</accession>
<proteinExistence type="predicted"/>
<evidence type="ECO:0000313" key="1">
    <source>
        <dbReference type="EMBL" id="EGT43944.1"/>
    </source>
</evidence>
<organism evidence="2">
    <name type="scientific">Caenorhabditis brenneri</name>
    <name type="common">Nematode worm</name>
    <dbReference type="NCBI Taxonomy" id="135651"/>
    <lineage>
        <taxon>Eukaryota</taxon>
        <taxon>Metazoa</taxon>
        <taxon>Ecdysozoa</taxon>
        <taxon>Nematoda</taxon>
        <taxon>Chromadorea</taxon>
        <taxon>Rhabditida</taxon>
        <taxon>Rhabditina</taxon>
        <taxon>Rhabditomorpha</taxon>
        <taxon>Rhabditoidea</taxon>
        <taxon>Rhabditidae</taxon>
        <taxon>Peloderinae</taxon>
        <taxon>Caenorhabditis</taxon>
    </lineage>
</organism>
<dbReference type="Proteomes" id="UP000008068">
    <property type="component" value="Unassembled WGS sequence"/>
</dbReference>
<dbReference type="HOGENOM" id="CLU_1983517_0_0_1"/>